<proteinExistence type="predicted"/>
<evidence type="ECO:0000313" key="2">
    <source>
        <dbReference type="EMBL" id="MED6208777.1"/>
    </source>
</evidence>
<reference evidence="2 3" key="1">
    <citation type="journal article" date="2023" name="Plants (Basel)">
        <title>Bridging the Gap: Combining Genomics and Transcriptomics Approaches to Understand Stylosanthes scabra, an Orphan Legume from the Brazilian Caatinga.</title>
        <authorList>
            <person name="Ferreira-Neto J.R.C."/>
            <person name="da Silva M.D."/>
            <person name="Binneck E."/>
            <person name="de Melo N.F."/>
            <person name="da Silva R.H."/>
            <person name="de Melo A.L.T.M."/>
            <person name="Pandolfi V."/>
            <person name="Bustamante F.O."/>
            <person name="Brasileiro-Vidal A.C."/>
            <person name="Benko-Iseppon A.M."/>
        </authorList>
    </citation>
    <scope>NUCLEOTIDE SEQUENCE [LARGE SCALE GENOMIC DNA]</scope>
    <source>
        <tissue evidence="2">Leaves</tissue>
    </source>
</reference>
<keyword evidence="3" id="KW-1185">Reference proteome</keyword>
<comment type="caution">
    <text evidence="2">The sequence shown here is derived from an EMBL/GenBank/DDBJ whole genome shotgun (WGS) entry which is preliminary data.</text>
</comment>
<organism evidence="2 3">
    <name type="scientific">Stylosanthes scabra</name>
    <dbReference type="NCBI Taxonomy" id="79078"/>
    <lineage>
        <taxon>Eukaryota</taxon>
        <taxon>Viridiplantae</taxon>
        <taxon>Streptophyta</taxon>
        <taxon>Embryophyta</taxon>
        <taxon>Tracheophyta</taxon>
        <taxon>Spermatophyta</taxon>
        <taxon>Magnoliopsida</taxon>
        <taxon>eudicotyledons</taxon>
        <taxon>Gunneridae</taxon>
        <taxon>Pentapetalae</taxon>
        <taxon>rosids</taxon>
        <taxon>fabids</taxon>
        <taxon>Fabales</taxon>
        <taxon>Fabaceae</taxon>
        <taxon>Papilionoideae</taxon>
        <taxon>50 kb inversion clade</taxon>
        <taxon>dalbergioids sensu lato</taxon>
        <taxon>Dalbergieae</taxon>
        <taxon>Pterocarpus clade</taxon>
        <taxon>Stylosanthes</taxon>
    </lineage>
</organism>
<protein>
    <submittedName>
        <fullName evidence="2">Uncharacterized protein</fullName>
    </submittedName>
</protein>
<feature type="coiled-coil region" evidence="1">
    <location>
        <begin position="101"/>
        <end position="188"/>
    </location>
</feature>
<dbReference type="EMBL" id="JASCZI010241973">
    <property type="protein sequence ID" value="MED6208777.1"/>
    <property type="molecule type" value="Genomic_DNA"/>
</dbReference>
<name>A0ABU6YGA9_9FABA</name>
<accession>A0ABU6YGA9</accession>
<dbReference type="Proteomes" id="UP001341840">
    <property type="component" value="Unassembled WGS sequence"/>
</dbReference>
<keyword evidence="1" id="KW-0175">Coiled coil</keyword>
<evidence type="ECO:0000313" key="3">
    <source>
        <dbReference type="Proteomes" id="UP001341840"/>
    </source>
</evidence>
<sequence length="237" mass="26692">MGEGMPKLIVRWRLRKRSMPIETLDRSFDASKFIAENLLGPKVQEVLRDYDSVESFRWVQWALLKFATIMKSVEPRLTMMDEAERHNQRLIGDLKAPHLQKVVLEEQLKDAVAAKGKAEEDWKTAGKNLEVLQQKKDGEIATLHGRIKELESEVTNLKDSIAAEKVCADRAEEKIPVLEKQRDDNAEDVKVAVAATEGVLKAQLAVLIPEFDVSRIGFLKEVVDGKVVDIPLDPPSS</sequence>
<evidence type="ECO:0000256" key="1">
    <source>
        <dbReference type="SAM" id="Coils"/>
    </source>
</evidence>
<gene>
    <name evidence="2" type="ORF">PIB30_048462</name>
</gene>